<feature type="transmembrane region" description="Helical" evidence="2">
    <location>
        <begin position="546"/>
        <end position="568"/>
    </location>
</feature>
<feature type="transmembrane region" description="Helical" evidence="2">
    <location>
        <begin position="414"/>
        <end position="434"/>
    </location>
</feature>
<evidence type="ECO:0000256" key="2">
    <source>
        <dbReference type="SAM" id="Phobius"/>
    </source>
</evidence>
<feature type="transmembrane region" description="Helical" evidence="2">
    <location>
        <begin position="512"/>
        <end position="534"/>
    </location>
</feature>
<organism evidence="3 4">
    <name type="scientific">Actinomadura barringtoniae</name>
    <dbReference type="NCBI Taxonomy" id="1427535"/>
    <lineage>
        <taxon>Bacteria</taxon>
        <taxon>Bacillati</taxon>
        <taxon>Actinomycetota</taxon>
        <taxon>Actinomycetes</taxon>
        <taxon>Streptosporangiales</taxon>
        <taxon>Thermomonosporaceae</taxon>
        <taxon>Actinomadura</taxon>
    </lineage>
</organism>
<feature type="region of interest" description="Disordered" evidence="1">
    <location>
        <begin position="1"/>
        <end position="40"/>
    </location>
</feature>
<dbReference type="AlphaFoldDB" id="A0A939PJI2"/>
<dbReference type="Proteomes" id="UP000669179">
    <property type="component" value="Unassembled WGS sequence"/>
</dbReference>
<feature type="transmembrane region" description="Helical" evidence="2">
    <location>
        <begin position="76"/>
        <end position="94"/>
    </location>
</feature>
<feature type="compositionally biased region" description="Basic and acidic residues" evidence="1">
    <location>
        <begin position="1"/>
        <end position="30"/>
    </location>
</feature>
<sequence length="719" mass="77281">MIELNDRADDRADDPASGRDDEPVNERETAAGEASPRRPAWTTRALDRGTDLALLAFAAWTVIYHLGLLLRPPTWILLDFWFAAMVVILALYVWRRVTGARSAPLWTDRPSLWRARAPWPFALIAVAAGLGAAWSGSQHKYGTPWVYTWSLGLVSVGATVICVCWGGIAARRTGEGEREPAESDRGPAVTEGDRWGEGYWGSLVGLLTSAGFAAASLFIVNTDADDAFFVSRSVATAAEGRIPFHDVIFSSGDFGPVAGEPPVSSVEVLSGAMARFTGLAAPSFLWFVTLPVITFIAVWSMWRLVRAWAPRRVILCFVTAAVFLLWTGGSGASIGAFHLLRMWQGKAMLVSALIPLLYVYFTRLAERRTATSLLMVFAAGIVATGMTSTAAFVLPLVTAAAVAPLVLTGRIRTGAAACLAMAYPLGAGVLVKVFHDNTEVIGKTRDAPSSFGMVLLAGVPALAAGCGLWLAPWLARRGVPALFVTGIAVLLSVLFVGDVLKSIGETMHTGQVMWRAIWIAPVPVLVGLLAAVPLPLKWMRPVWVRASFGIVPAAALCTTMIIGGIPLWSSRSGSSVESAPSWKADPDELKTSQEVVRMAEARGGRFVLMPFLYMRTVPQFSARVHAVNPNDHYLEMLPAPRQYIDDRLLLTRLARGAPKPTKPESRDTLQRVGVTVACVFPADAAGLRRLKYAGYTGNTNVGLLVCAFPGGLHGRPITP</sequence>
<feature type="transmembrane region" description="Helical" evidence="2">
    <location>
        <begin position="146"/>
        <end position="168"/>
    </location>
</feature>
<evidence type="ECO:0000313" key="3">
    <source>
        <dbReference type="EMBL" id="MBO2453313.1"/>
    </source>
</evidence>
<evidence type="ECO:0000313" key="4">
    <source>
        <dbReference type="Proteomes" id="UP000669179"/>
    </source>
</evidence>
<accession>A0A939PJI2</accession>
<feature type="transmembrane region" description="Helical" evidence="2">
    <location>
        <begin position="52"/>
        <end position="70"/>
    </location>
</feature>
<protein>
    <submittedName>
        <fullName evidence="3">Uncharacterized protein</fullName>
    </submittedName>
</protein>
<feature type="transmembrane region" description="Helical" evidence="2">
    <location>
        <begin position="454"/>
        <end position="475"/>
    </location>
</feature>
<feature type="transmembrane region" description="Helical" evidence="2">
    <location>
        <begin position="481"/>
        <end position="500"/>
    </location>
</feature>
<evidence type="ECO:0000256" key="1">
    <source>
        <dbReference type="SAM" id="MobiDB-lite"/>
    </source>
</evidence>
<comment type="caution">
    <text evidence="3">The sequence shown here is derived from an EMBL/GenBank/DDBJ whole genome shotgun (WGS) entry which is preliminary data.</text>
</comment>
<dbReference type="InterPro" id="IPR045723">
    <property type="entry name" value="DUF6077"/>
</dbReference>
<keyword evidence="2" id="KW-1133">Transmembrane helix</keyword>
<dbReference type="Pfam" id="PF19554">
    <property type="entry name" value="DUF6077"/>
    <property type="match status" value="1"/>
</dbReference>
<proteinExistence type="predicted"/>
<keyword evidence="4" id="KW-1185">Reference proteome</keyword>
<feature type="transmembrane region" description="Helical" evidence="2">
    <location>
        <begin position="314"/>
        <end position="337"/>
    </location>
</feature>
<gene>
    <name evidence="3" type="ORF">J4573_39890</name>
</gene>
<feature type="transmembrane region" description="Helical" evidence="2">
    <location>
        <begin position="373"/>
        <end position="394"/>
    </location>
</feature>
<keyword evidence="2" id="KW-0472">Membrane</keyword>
<dbReference type="RefSeq" id="WP_208261341.1">
    <property type="nucleotide sequence ID" value="NZ_JAGEOJ010000020.1"/>
</dbReference>
<feature type="transmembrane region" description="Helical" evidence="2">
    <location>
        <begin position="199"/>
        <end position="220"/>
    </location>
</feature>
<dbReference type="EMBL" id="JAGEOJ010000020">
    <property type="protein sequence ID" value="MBO2453313.1"/>
    <property type="molecule type" value="Genomic_DNA"/>
</dbReference>
<keyword evidence="2" id="KW-0812">Transmembrane</keyword>
<feature type="transmembrane region" description="Helical" evidence="2">
    <location>
        <begin position="283"/>
        <end position="302"/>
    </location>
</feature>
<feature type="transmembrane region" description="Helical" evidence="2">
    <location>
        <begin position="115"/>
        <end position="134"/>
    </location>
</feature>
<feature type="transmembrane region" description="Helical" evidence="2">
    <location>
        <begin position="343"/>
        <end position="361"/>
    </location>
</feature>
<name>A0A939PJI2_9ACTN</name>
<reference evidence="3" key="1">
    <citation type="submission" date="2021-03" db="EMBL/GenBank/DDBJ databases">
        <authorList>
            <person name="Kanchanasin P."/>
            <person name="Saeng-In P."/>
            <person name="Phongsopitanun W."/>
            <person name="Yuki M."/>
            <person name="Kudo T."/>
            <person name="Ohkuma M."/>
            <person name="Tanasupawat S."/>
        </authorList>
    </citation>
    <scope>NUCLEOTIDE SEQUENCE</scope>
    <source>
        <strain evidence="3">GKU 128</strain>
    </source>
</reference>